<protein>
    <recommendedName>
        <fullName evidence="1">Survival protein SurE-like phosphatase/nucleotidase domain-containing protein</fullName>
    </recommendedName>
</protein>
<dbReference type="Pfam" id="PF01975">
    <property type="entry name" value="SurE"/>
    <property type="match status" value="1"/>
</dbReference>
<feature type="domain" description="Survival protein SurE-like phosphatase/nucleotidase" evidence="1">
    <location>
        <begin position="16"/>
        <end position="230"/>
    </location>
</feature>
<feature type="non-terminal residue" evidence="2">
    <location>
        <position position="1"/>
    </location>
</feature>
<dbReference type="PANTHER" id="PTHR47551">
    <property type="entry name" value="TUBULIN--TYROSINE LIGASE PBY1-RELATED"/>
    <property type="match status" value="1"/>
</dbReference>
<dbReference type="Gene3D" id="3.40.1210.10">
    <property type="entry name" value="Survival protein SurE-like phosphatase/nucleotidase"/>
    <property type="match status" value="1"/>
</dbReference>
<dbReference type="PANTHER" id="PTHR47551:SF1">
    <property type="entry name" value="TUBULIN--TYROSINE LIGASE PBY1-RELATED"/>
    <property type="match status" value="1"/>
</dbReference>
<dbReference type="InterPro" id="IPR036523">
    <property type="entry name" value="SurE-like_sf"/>
</dbReference>
<evidence type="ECO:0000313" key="2">
    <source>
        <dbReference type="EMBL" id="CRZ11994.1"/>
    </source>
</evidence>
<sequence>KATETIDWGEQPPFKILLVNDDGPPSPASPFISTFIELLSLAVPYASIYVCIPSTQQSWVSKGLNRFGTITCKHLEKGIFPYPIFSGQDLVGHGQLPNRSNAQCTIVDGSPATCVLMAVHHLCPFRPDLVISGPNLGQNCGTSYMLSSGTLAGSIESSLLNIRAISLSIAYDHLPADWTSEEEGIRRSCRTLIRAVGRLWKFWPVVVDRLLYNVNVKYECHPNPQIRLCTAVDESYGPLFAEVHRGSDFHNDAHQSEYVFDKCLFRNDSPPGSDRWAINNGFVAVTPLLPRFAEPVLPSTLADCLNCT</sequence>
<dbReference type="SUPFAM" id="SSF64167">
    <property type="entry name" value="SurE-like"/>
    <property type="match status" value="1"/>
</dbReference>
<evidence type="ECO:0000259" key="1">
    <source>
        <dbReference type="Pfam" id="PF01975"/>
    </source>
</evidence>
<dbReference type="AlphaFoldDB" id="A0A0H5RTD2"/>
<proteinExistence type="predicted"/>
<dbReference type="InterPro" id="IPR002828">
    <property type="entry name" value="SurE-like_Pase/nucleotidase"/>
</dbReference>
<dbReference type="GO" id="GO:0016787">
    <property type="term" value="F:hydrolase activity"/>
    <property type="evidence" value="ECO:0007669"/>
    <property type="project" value="InterPro"/>
</dbReference>
<accession>A0A0H5RTD2</accession>
<dbReference type="InterPro" id="IPR027746">
    <property type="entry name" value="TTL"/>
</dbReference>
<dbReference type="EMBL" id="HACM01011552">
    <property type="protein sequence ID" value="CRZ11994.1"/>
    <property type="molecule type" value="Transcribed_RNA"/>
</dbReference>
<name>A0A0H5RTD2_9EUKA</name>
<reference evidence="2" key="1">
    <citation type="submission" date="2015-04" db="EMBL/GenBank/DDBJ databases">
        <title>The genome sequence of the plant pathogenic Rhizarian Plasmodiophora brassicae reveals insights in its biotrophic life cycle and the origin of chitin synthesis.</title>
        <authorList>
            <person name="Schwelm A."/>
            <person name="Fogelqvist J."/>
            <person name="Knaust A."/>
            <person name="Julke S."/>
            <person name="Lilja T."/>
            <person name="Dhandapani V."/>
            <person name="Bonilla-Rosso G."/>
            <person name="Karlsson M."/>
            <person name="Shevchenko A."/>
            <person name="Choi S.R."/>
            <person name="Kim H.G."/>
            <person name="Park J.Y."/>
            <person name="Lim Y.P."/>
            <person name="Ludwig-Muller J."/>
            <person name="Dixelius C."/>
        </authorList>
    </citation>
    <scope>NUCLEOTIDE SEQUENCE</scope>
    <source>
        <tissue evidence="2">Potato root galls</tissue>
    </source>
</reference>
<dbReference type="GO" id="GO:0000932">
    <property type="term" value="C:P-body"/>
    <property type="evidence" value="ECO:0007669"/>
    <property type="project" value="TreeGrafter"/>
</dbReference>
<organism evidence="2">
    <name type="scientific">Spongospora subterranea</name>
    <dbReference type="NCBI Taxonomy" id="70186"/>
    <lineage>
        <taxon>Eukaryota</taxon>
        <taxon>Sar</taxon>
        <taxon>Rhizaria</taxon>
        <taxon>Endomyxa</taxon>
        <taxon>Phytomyxea</taxon>
        <taxon>Plasmodiophorida</taxon>
        <taxon>Plasmodiophoridae</taxon>
        <taxon>Spongospora</taxon>
    </lineage>
</organism>